<feature type="domain" description="Metallo-beta-lactamase" evidence="1">
    <location>
        <begin position="32"/>
        <end position="245"/>
    </location>
</feature>
<gene>
    <name evidence="2" type="primary">ampC_5</name>
    <name evidence="2" type="ORF">Aple_084640</name>
</gene>
<proteinExistence type="predicted"/>
<sequence length="345" mass="37501">MTAARAWSEPGAELVAPGVHRIPLPLPDELAAVNVYALERPDGLTLIDAGQALRRARDDLKDALSSLGYALGDVREFLITHAHRDHYTLGPLVRRDHGSRVRIGIREAPALAAVGNPDWPAYVSQLALLRANGAEALADEIGSDARAQGLAAHQWEAPDSWIVDDEIIEVGERRLHAIPTPGHTQGHLVFHDEHAGLLFAGDHVLPHITPSIGLEPVPGRSPLRDFLGALRRVRRLPDALLLPAHGQVAPSSHARVEELLRHHDDRLRDTLAAVRAGCTTGFAVASKLSWTRRRADLDELPVFHRMLAVVETSAHLELLVEQNLLTQTFDSGVTGYAAVSGEAEQ</sequence>
<dbReference type="Gene3D" id="1.10.10.10">
    <property type="entry name" value="Winged helix-like DNA-binding domain superfamily/Winged helix DNA-binding domain"/>
    <property type="match status" value="1"/>
</dbReference>
<dbReference type="RefSeq" id="WP_155350318.1">
    <property type="nucleotide sequence ID" value="NZ_BAAAHM010000052.1"/>
</dbReference>
<dbReference type="PANTHER" id="PTHR23131:SF4">
    <property type="entry name" value="METALLO-BETA-LACTAMASE SUPERFAMILY POTEIN"/>
    <property type="match status" value="1"/>
</dbReference>
<dbReference type="SMART" id="SM00849">
    <property type="entry name" value="Lactamase_B"/>
    <property type="match status" value="1"/>
</dbReference>
<dbReference type="SUPFAM" id="SSF56281">
    <property type="entry name" value="Metallo-hydrolase/oxidoreductase"/>
    <property type="match status" value="1"/>
</dbReference>
<comment type="caution">
    <text evidence="2">The sequence shown here is derived from an EMBL/GenBank/DDBJ whole genome shotgun (WGS) entry which is preliminary data.</text>
</comment>
<dbReference type="GO" id="GO:0016787">
    <property type="term" value="F:hydrolase activity"/>
    <property type="evidence" value="ECO:0007669"/>
    <property type="project" value="UniProtKB-KW"/>
</dbReference>
<dbReference type="InterPro" id="IPR036866">
    <property type="entry name" value="RibonucZ/Hydroxyglut_hydro"/>
</dbReference>
<dbReference type="InterPro" id="IPR001279">
    <property type="entry name" value="Metallo-B-lactamas"/>
</dbReference>
<protein>
    <submittedName>
        <fullName evidence="2">MBL fold metallo-hydrolase</fullName>
    </submittedName>
</protein>
<keyword evidence="2" id="KW-0378">Hydrolase</keyword>
<dbReference type="EMBL" id="BLAF01000069">
    <property type="protein sequence ID" value="GES25565.1"/>
    <property type="molecule type" value="Genomic_DNA"/>
</dbReference>
<evidence type="ECO:0000313" key="2">
    <source>
        <dbReference type="EMBL" id="GES25565.1"/>
    </source>
</evidence>
<reference evidence="2 3" key="1">
    <citation type="submission" date="2019-10" db="EMBL/GenBank/DDBJ databases">
        <title>Whole genome shotgun sequence of Acrocarpospora pleiomorpha NBRC 16267.</title>
        <authorList>
            <person name="Ichikawa N."/>
            <person name="Kimura A."/>
            <person name="Kitahashi Y."/>
            <person name="Komaki H."/>
            <person name="Oguchi A."/>
        </authorList>
    </citation>
    <scope>NUCLEOTIDE SEQUENCE [LARGE SCALE GENOMIC DNA]</scope>
    <source>
        <strain evidence="2 3">NBRC 16267</strain>
    </source>
</reference>
<dbReference type="InterPro" id="IPR050662">
    <property type="entry name" value="Sec-metab_biosynth-thioest"/>
</dbReference>
<keyword evidence="3" id="KW-1185">Reference proteome</keyword>
<dbReference type="Proteomes" id="UP000377595">
    <property type="component" value="Unassembled WGS sequence"/>
</dbReference>
<name>A0A5M3XWL9_9ACTN</name>
<evidence type="ECO:0000259" key="1">
    <source>
        <dbReference type="SMART" id="SM00849"/>
    </source>
</evidence>
<dbReference type="Pfam" id="PF00753">
    <property type="entry name" value="Lactamase_B"/>
    <property type="match status" value="1"/>
</dbReference>
<evidence type="ECO:0000313" key="3">
    <source>
        <dbReference type="Proteomes" id="UP000377595"/>
    </source>
</evidence>
<organism evidence="2 3">
    <name type="scientific">Acrocarpospora pleiomorpha</name>
    <dbReference type="NCBI Taxonomy" id="90975"/>
    <lineage>
        <taxon>Bacteria</taxon>
        <taxon>Bacillati</taxon>
        <taxon>Actinomycetota</taxon>
        <taxon>Actinomycetes</taxon>
        <taxon>Streptosporangiales</taxon>
        <taxon>Streptosporangiaceae</taxon>
        <taxon>Acrocarpospora</taxon>
    </lineage>
</organism>
<dbReference type="AlphaFoldDB" id="A0A5M3XWL9"/>
<dbReference type="InterPro" id="IPR036388">
    <property type="entry name" value="WH-like_DNA-bd_sf"/>
</dbReference>
<dbReference type="PANTHER" id="PTHR23131">
    <property type="entry name" value="ENDORIBONUCLEASE LACTB2"/>
    <property type="match status" value="1"/>
</dbReference>
<dbReference type="Gene3D" id="3.60.15.10">
    <property type="entry name" value="Ribonuclease Z/Hydroxyacylglutathione hydrolase-like"/>
    <property type="match status" value="1"/>
</dbReference>
<dbReference type="OrthoDB" id="2971563at2"/>
<accession>A0A5M3XWL9</accession>